<dbReference type="AlphaFoldDB" id="A0A0F9H4V3"/>
<name>A0A0F9H4V3_9ZZZZ</name>
<comment type="caution">
    <text evidence="1">The sequence shown here is derived from an EMBL/GenBank/DDBJ whole genome shotgun (WGS) entry which is preliminary data.</text>
</comment>
<organism evidence="1">
    <name type="scientific">marine sediment metagenome</name>
    <dbReference type="NCBI Taxonomy" id="412755"/>
    <lineage>
        <taxon>unclassified sequences</taxon>
        <taxon>metagenomes</taxon>
        <taxon>ecological metagenomes</taxon>
    </lineage>
</organism>
<evidence type="ECO:0000313" key="1">
    <source>
        <dbReference type="EMBL" id="KKM06075.1"/>
    </source>
</evidence>
<feature type="non-terminal residue" evidence="1">
    <location>
        <position position="1"/>
    </location>
</feature>
<accession>A0A0F9H4V3</accession>
<proteinExistence type="predicted"/>
<reference evidence="1" key="1">
    <citation type="journal article" date="2015" name="Nature">
        <title>Complex archaea that bridge the gap between prokaryotes and eukaryotes.</title>
        <authorList>
            <person name="Spang A."/>
            <person name="Saw J.H."/>
            <person name="Jorgensen S.L."/>
            <person name="Zaremba-Niedzwiedzka K."/>
            <person name="Martijn J."/>
            <person name="Lind A.E."/>
            <person name="van Eijk R."/>
            <person name="Schleper C."/>
            <person name="Guy L."/>
            <person name="Ettema T.J."/>
        </authorList>
    </citation>
    <scope>NUCLEOTIDE SEQUENCE</scope>
</reference>
<gene>
    <name evidence="1" type="ORF">LCGC14_1747610</name>
</gene>
<dbReference type="EMBL" id="LAZR01016077">
    <property type="protein sequence ID" value="KKM06075.1"/>
    <property type="molecule type" value="Genomic_DNA"/>
</dbReference>
<protein>
    <submittedName>
        <fullName evidence="1">Uncharacterized protein</fullName>
    </submittedName>
</protein>
<sequence length="178" mass="19420">AYISGDYVRPTSLATFTGLTYKCTTAGTSDTTEPTWPTTVDDTVVDGGATWTTQEALDYSNYPKIPLHDWDVTPDGKLFLNSSYDSGYKIMVVGIKPLVFTSSGASETIALDSPFTLVLSAQAAVYLCKQKINTAGSQDIERWTTLMQSLMQELVVRKQKFWMKPPDGTLISGPGLTV</sequence>